<dbReference type="RefSeq" id="WP_267677374.1">
    <property type="nucleotide sequence ID" value="NZ_CP113088.1"/>
</dbReference>
<protein>
    <submittedName>
        <fullName evidence="1">Pyridoxamine 5'-phosphate oxidase family protein</fullName>
    </submittedName>
</protein>
<evidence type="ECO:0000313" key="2">
    <source>
        <dbReference type="Proteomes" id="UP001164705"/>
    </source>
</evidence>
<dbReference type="AlphaFoldDB" id="A0A9E8MYV4"/>
<keyword evidence="2" id="KW-1185">Reference proteome</keyword>
<dbReference type="Gene3D" id="2.30.110.10">
    <property type="entry name" value="Electron Transport, Fmn-binding Protein, Chain A"/>
    <property type="match status" value="1"/>
</dbReference>
<proteinExistence type="predicted"/>
<gene>
    <name evidence="1" type="ORF">N7U66_03680</name>
</gene>
<dbReference type="SUPFAM" id="SSF50475">
    <property type="entry name" value="FMN-binding split barrel"/>
    <property type="match status" value="1"/>
</dbReference>
<reference evidence="1" key="1">
    <citation type="submission" date="2022-11" db="EMBL/GenBank/DDBJ databases">
        <title>Lacinutrix neustonica HL-RS19T sp. nov., isolated from the surface microlayer sample of brackish Lake Shihwa.</title>
        <authorList>
            <person name="Choi J.Y."/>
            <person name="Hwang C.Y."/>
        </authorList>
    </citation>
    <scope>NUCLEOTIDE SEQUENCE</scope>
    <source>
        <strain evidence="1">HL-RS19</strain>
    </source>
</reference>
<dbReference type="Proteomes" id="UP001164705">
    <property type="component" value="Chromosome"/>
</dbReference>
<accession>A0A9E8MYV4</accession>
<organism evidence="1 2">
    <name type="scientific">Lacinutrix neustonica</name>
    <dbReference type="NCBI Taxonomy" id="2980107"/>
    <lineage>
        <taxon>Bacteria</taxon>
        <taxon>Pseudomonadati</taxon>
        <taxon>Bacteroidota</taxon>
        <taxon>Flavobacteriia</taxon>
        <taxon>Flavobacteriales</taxon>
        <taxon>Flavobacteriaceae</taxon>
        <taxon>Lacinutrix</taxon>
    </lineage>
</organism>
<sequence length="151" mass="17524">MIKNLVNKESLFILNHNYIGHLGYIYHDRPYVVPITYYFDEKEGVIVGYSGEGHKINAMRKHNFVSLEVAEIKSVNHWQSVLVEGAYEELEGSFAKAKLHEFSLGVKDVILNTEQRDVDYINEFSAKIYKDDVPIVFIIRIAEITGKKRRF</sequence>
<evidence type="ECO:0000313" key="1">
    <source>
        <dbReference type="EMBL" id="WAC02775.1"/>
    </source>
</evidence>
<dbReference type="EMBL" id="CP113088">
    <property type="protein sequence ID" value="WAC02775.1"/>
    <property type="molecule type" value="Genomic_DNA"/>
</dbReference>
<dbReference type="KEGG" id="lnu:N7U66_03680"/>
<dbReference type="InterPro" id="IPR012349">
    <property type="entry name" value="Split_barrel_FMN-bd"/>
</dbReference>
<dbReference type="Pfam" id="PF12900">
    <property type="entry name" value="Pyridox_ox_2"/>
    <property type="match status" value="1"/>
</dbReference>
<name>A0A9E8MYV4_9FLAO</name>
<dbReference type="InterPro" id="IPR024747">
    <property type="entry name" value="Pyridox_Oxase-rel"/>
</dbReference>